<protein>
    <submittedName>
        <fullName evidence="2">Uncharacterized protein</fullName>
    </submittedName>
</protein>
<gene>
    <name evidence="2" type="ORF">EGW08_011379</name>
</gene>
<sequence length="582" mass="64428">MCLLPPLRIFLETSGVLKLVKNGRLLMLVQRIHRMDIGQGFGYDDDRAAFTMSAEAKDDVSEEDEDSSNLPSQNDGEYSGEKSRPSSNIYTPLLTGARLLATPANASRLQLDSNIPTDIISKSAAVQHQTRGVRDWTRPATAGGRQVCQLTEAISRLQAIGFTDKIDDRLEGTRPRVQLIGEGGRGFDDRLEGTRPRVQLSGESGRGHRVRPNFKNGNIYAEDEKPFLSYFNVSRGREPQRGTCGDNGAHCDTKTIGKGICIGVQSQLYGKPMEPMGEDMPHGPDYVIHNRHTGRNACGYTDTDLTSGSRTTENGAYYLTCDQIGVSRKSSQSAGDTTKDEGARWAKSCKRDYPCKAQETKNTSVERKSSQGSFASQLGDEKCIREGYFRWLQKPNSTLGISNLSQAPRDKYGFNAYQMGGTLNHKQVLSKSQENQRLSPEAEPPSLSAWDAATATRSPHLDSQLGSRGQNPDQHLCFKIVHEYRQQLLLSEVRSERVPRPGDCFHTCGVLEQLLLECLYETILHASVLKVTSPDFTPVRIYLLSADDDLPDSSYVPPGASLKDPEIVLITFISVRYHKTTT</sequence>
<proteinExistence type="predicted"/>
<reference evidence="2 3" key="1">
    <citation type="submission" date="2019-01" db="EMBL/GenBank/DDBJ databases">
        <title>A draft genome assembly of the solar-powered sea slug Elysia chlorotica.</title>
        <authorList>
            <person name="Cai H."/>
            <person name="Li Q."/>
            <person name="Fang X."/>
            <person name="Li J."/>
            <person name="Curtis N.E."/>
            <person name="Altenburger A."/>
            <person name="Shibata T."/>
            <person name="Feng M."/>
            <person name="Maeda T."/>
            <person name="Schwartz J.A."/>
            <person name="Shigenobu S."/>
            <person name="Lundholm N."/>
            <person name="Nishiyama T."/>
            <person name="Yang H."/>
            <person name="Hasebe M."/>
            <person name="Li S."/>
            <person name="Pierce S.K."/>
            <person name="Wang J."/>
        </authorList>
    </citation>
    <scope>NUCLEOTIDE SEQUENCE [LARGE SCALE GENOMIC DNA]</scope>
    <source>
        <strain evidence="2">EC2010</strain>
        <tissue evidence="2">Whole organism of an adult</tissue>
    </source>
</reference>
<accession>A0A433TH19</accession>
<keyword evidence="3" id="KW-1185">Reference proteome</keyword>
<dbReference type="EMBL" id="RQTK01000369">
    <property type="protein sequence ID" value="RUS80860.1"/>
    <property type="molecule type" value="Genomic_DNA"/>
</dbReference>
<comment type="caution">
    <text evidence="2">The sequence shown here is derived from an EMBL/GenBank/DDBJ whole genome shotgun (WGS) entry which is preliminary data.</text>
</comment>
<name>A0A433TH19_ELYCH</name>
<evidence type="ECO:0000256" key="1">
    <source>
        <dbReference type="SAM" id="MobiDB-lite"/>
    </source>
</evidence>
<feature type="region of interest" description="Disordered" evidence="1">
    <location>
        <begin position="55"/>
        <end position="87"/>
    </location>
</feature>
<dbReference type="AlphaFoldDB" id="A0A433TH19"/>
<evidence type="ECO:0000313" key="3">
    <source>
        <dbReference type="Proteomes" id="UP000271974"/>
    </source>
</evidence>
<organism evidence="2 3">
    <name type="scientific">Elysia chlorotica</name>
    <name type="common">Eastern emerald elysia</name>
    <name type="synonym">Sea slug</name>
    <dbReference type="NCBI Taxonomy" id="188477"/>
    <lineage>
        <taxon>Eukaryota</taxon>
        <taxon>Metazoa</taxon>
        <taxon>Spiralia</taxon>
        <taxon>Lophotrochozoa</taxon>
        <taxon>Mollusca</taxon>
        <taxon>Gastropoda</taxon>
        <taxon>Heterobranchia</taxon>
        <taxon>Euthyneura</taxon>
        <taxon>Panpulmonata</taxon>
        <taxon>Sacoglossa</taxon>
        <taxon>Placobranchoidea</taxon>
        <taxon>Plakobranchidae</taxon>
        <taxon>Elysia</taxon>
    </lineage>
</organism>
<evidence type="ECO:0000313" key="2">
    <source>
        <dbReference type="EMBL" id="RUS80860.1"/>
    </source>
</evidence>
<dbReference type="Proteomes" id="UP000271974">
    <property type="component" value="Unassembled WGS sequence"/>
</dbReference>